<proteinExistence type="inferred from homology"/>
<dbReference type="SUPFAM" id="SSF52833">
    <property type="entry name" value="Thioredoxin-like"/>
    <property type="match status" value="1"/>
</dbReference>
<evidence type="ECO:0000256" key="1">
    <source>
        <dbReference type="ARBA" id="ARBA00010996"/>
    </source>
</evidence>
<evidence type="ECO:0000313" key="2">
    <source>
        <dbReference type="EMBL" id="SVC57090.1"/>
    </source>
</evidence>
<dbReference type="InterPro" id="IPR003782">
    <property type="entry name" value="SCO1/SenC"/>
</dbReference>
<evidence type="ECO:0008006" key="3">
    <source>
        <dbReference type="Google" id="ProtNLM"/>
    </source>
</evidence>
<dbReference type="Pfam" id="PF02630">
    <property type="entry name" value="SCO1-SenC"/>
    <property type="match status" value="1"/>
</dbReference>
<organism evidence="2">
    <name type="scientific">marine metagenome</name>
    <dbReference type="NCBI Taxonomy" id="408172"/>
    <lineage>
        <taxon>unclassified sequences</taxon>
        <taxon>metagenomes</taxon>
        <taxon>ecological metagenomes</taxon>
    </lineage>
</organism>
<dbReference type="AlphaFoldDB" id="A0A382N8M2"/>
<sequence>MSLKDLRGKVVILFFGYTSCADVCPISLATIANAFSKLTHVELKRIRSLFISLDPERDTPERLRKFTGYFHPNIVGVTGIPEVVADVAQKYGVEMEKNESNNSSLGYTISHTTNIIVVGPDGEISKTFPHDIDGRPLLHQIKSLLKIKQS</sequence>
<dbReference type="EMBL" id="UINC01098515">
    <property type="protein sequence ID" value="SVC57090.1"/>
    <property type="molecule type" value="Genomic_DNA"/>
</dbReference>
<comment type="similarity">
    <text evidence="1">Belongs to the SCO1/2 family.</text>
</comment>
<protein>
    <recommendedName>
        <fullName evidence="3">Thioredoxin domain-containing protein</fullName>
    </recommendedName>
</protein>
<reference evidence="2" key="1">
    <citation type="submission" date="2018-05" db="EMBL/GenBank/DDBJ databases">
        <authorList>
            <person name="Lanie J.A."/>
            <person name="Ng W.-L."/>
            <person name="Kazmierczak K.M."/>
            <person name="Andrzejewski T.M."/>
            <person name="Davidsen T.M."/>
            <person name="Wayne K.J."/>
            <person name="Tettelin H."/>
            <person name="Glass J.I."/>
            <person name="Rusch D."/>
            <person name="Podicherti R."/>
            <person name="Tsui H.-C.T."/>
            <person name="Winkler M.E."/>
        </authorList>
    </citation>
    <scope>NUCLEOTIDE SEQUENCE</scope>
</reference>
<dbReference type="PANTHER" id="PTHR12151:SF25">
    <property type="entry name" value="LINALOOL DEHYDRATASE_ISOMERASE DOMAIN-CONTAINING PROTEIN"/>
    <property type="match status" value="1"/>
</dbReference>
<dbReference type="CDD" id="cd02968">
    <property type="entry name" value="SCO"/>
    <property type="match status" value="1"/>
</dbReference>
<dbReference type="Gene3D" id="3.40.30.10">
    <property type="entry name" value="Glutaredoxin"/>
    <property type="match status" value="1"/>
</dbReference>
<dbReference type="PANTHER" id="PTHR12151">
    <property type="entry name" value="ELECTRON TRANSPORT PROTIN SCO1/SENC FAMILY MEMBER"/>
    <property type="match status" value="1"/>
</dbReference>
<dbReference type="InterPro" id="IPR036249">
    <property type="entry name" value="Thioredoxin-like_sf"/>
</dbReference>
<accession>A0A382N8M2</accession>
<name>A0A382N8M2_9ZZZZ</name>
<gene>
    <name evidence="2" type="ORF">METZ01_LOCUS309944</name>
</gene>